<dbReference type="InterPro" id="IPR020904">
    <property type="entry name" value="Sc_DH/Rdtase_CS"/>
</dbReference>
<evidence type="ECO:0000256" key="1">
    <source>
        <dbReference type="ARBA" id="ARBA00006484"/>
    </source>
</evidence>
<dbReference type="PROSITE" id="PS00061">
    <property type="entry name" value="ADH_SHORT"/>
    <property type="match status" value="1"/>
</dbReference>
<protein>
    <recommendedName>
        <fullName evidence="7">Granaticin polyketide synthase ketoacyl reductase 2</fullName>
    </recommendedName>
</protein>
<dbReference type="EMBL" id="RSCE01000016">
    <property type="protein sequence ID" value="RSH77411.1"/>
    <property type="molecule type" value="Genomic_DNA"/>
</dbReference>
<dbReference type="SUPFAM" id="SSF51735">
    <property type="entry name" value="NAD(P)-binding Rossmann-fold domains"/>
    <property type="match status" value="1"/>
</dbReference>
<dbReference type="GO" id="GO:0016491">
    <property type="term" value="F:oxidoreductase activity"/>
    <property type="evidence" value="ECO:0007669"/>
    <property type="project" value="UniProtKB-KW"/>
</dbReference>
<keyword evidence="3" id="KW-0560">Oxidoreductase</keyword>
<keyword evidence="6" id="KW-1185">Reference proteome</keyword>
<evidence type="ECO:0008006" key="7">
    <source>
        <dbReference type="Google" id="ProtNLM"/>
    </source>
</evidence>
<evidence type="ECO:0000256" key="4">
    <source>
        <dbReference type="RuleBase" id="RU000363"/>
    </source>
</evidence>
<dbReference type="RefSeq" id="XP_028472558.1">
    <property type="nucleotide sequence ID" value="XM_028619062.1"/>
</dbReference>
<dbReference type="InterPro" id="IPR002347">
    <property type="entry name" value="SDR_fam"/>
</dbReference>
<evidence type="ECO:0000256" key="2">
    <source>
        <dbReference type="ARBA" id="ARBA00022857"/>
    </source>
</evidence>
<dbReference type="PRINTS" id="PR00081">
    <property type="entry name" value="GDHRDH"/>
</dbReference>
<dbReference type="GeneID" id="39587920"/>
<dbReference type="STRING" id="105984.A0A427XES8"/>
<dbReference type="PANTHER" id="PTHR43618">
    <property type="entry name" value="7-ALPHA-HYDROXYSTEROID DEHYDROGENASE"/>
    <property type="match status" value="1"/>
</dbReference>
<organism evidence="5 6">
    <name type="scientific">Apiotrichum porosum</name>
    <dbReference type="NCBI Taxonomy" id="105984"/>
    <lineage>
        <taxon>Eukaryota</taxon>
        <taxon>Fungi</taxon>
        <taxon>Dikarya</taxon>
        <taxon>Basidiomycota</taxon>
        <taxon>Agaricomycotina</taxon>
        <taxon>Tremellomycetes</taxon>
        <taxon>Trichosporonales</taxon>
        <taxon>Trichosporonaceae</taxon>
        <taxon>Apiotrichum</taxon>
    </lineage>
</organism>
<reference evidence="5 6" key="1">
    <citation type="submission" date="2018-11" db="EMBL/GenBank/DDBJ databases">
        <title>Genome sequence of Apiotrichum porosum DSM 27194.</title>
        <authorList>
            <person name="Aliyu H."/>
            <person name="Gorte O."/>
            <person name="Ochsenreither K."/>
        </authorList>
    </citation>
    <scope>NUCLEOTIDE SEQUENCE [LARGE SCALE GENOMIC DNA]</scope>
    <source>
        <strain evidence="5 6">DSM 27194</strain>
    </source>
</reference>
<name>A0A427XES8_9TREE</name>
<evidence type="ECO:0000313" key="5">
    <source>
        <dbReference type="EMBL" id="RSH77411.1"/>
    </source>
</evidence>
<evidence type="ECO:0000313" key="6">
    <source>
        <dbReference type="Proteomes" id="UP000279236"/>
    </source>
</evidence>
<dbReference type="Pfam" id="PF00106">
    <property type="entry name" value="adh_short"/>
    <property type="match status" value="1"/>
</dbReference>
<dbReference type="Gene3D" id="3.40.50.720">
    <property type="entry name" value="NAD(P)-binding Rossmann-like Domain"/>
    <property type="match status" value="1"/>
</dbReference>
<comment type="caution">
    <text evidence="5">The sequence shown here is derived from an EMBL/GenBank/DDBJ whole genome shotgun (WGS) entry which is preliminary data.</text>
</comment>
<dbReference type="InterPro" id="IPR052178">
    <property type="entry name" value="Sec_Metab_Biosynth_SDR"/>
</dbReference>
<evidence type="ECO:0000256" key="3">
    <source>
        <dbReference type="ARBA" id="ARBA00023002"/>
    </source>
</evidence>
<dbReference type="CDD" id="cd05233">
    <property type="entry name" value="SDR_c"/>
    <property type="match status" value="1"/>
</dbReference>
<keyword evidence="2" id="KW-0521">NADP</keyword>
<dbReference type="PANTHER" id="PTHR43618:SF2">
    <property type="entry name" value="CHAIN DEHYDROGENASE, PUTATIVE (AFU_ORTHOLOGUE AFUA_6G06930)-RELATED"/>
    <property type="match status" value="1"/>
</dbReference>
<gene>
    <name evidence="5" type="ORF">EHS24_003377</name>
</gene>
<dbReference type="PRINTS" id="PR00080">
    <property type="entry name" value="SDRFAMILY"/>
</dbReference>
<dbReference type="AlphaFoldDB" id="A0A427XES8"/>
<dbReference type="InterPro" id="IPR036291">
    <property type="entry name" value="NAD(P)-bd_dom_sf"/>
</dbReference>
<dbReference type="Proteomes" id="UP000279236">
    <property type="component" value="Unassembled WGS sequence"/>
</dbReference>
<accession>A0A427XES8</accession>
<comment type="similarity">
    <text evidence="1 4">Belongs to the short-chain dehydrogenases/reductases (SDR) family.</text>
</comment>
<proteinExistence type="inferred from homology"/>
<sequence length="245" mass="25528">MSLQGKRALVTGGSRGLGAAICKVLAERGARVAVNYSASPDRAEETRASLAGQGHVIIQGDVFTHEGVDALVAGTIKALGGIDFIVSNAGWTKFGPYSDIKAIADEDWDRCWHRNVMAHLWLAQAAEEELKKNHGSLVISASAAGLRPSGSSMAYSVSKAASSHLTKCLAKSLAPNVTVNAVAPGLMMTEWSAGFSDAQVQHAKNNTLLKQTTGVEDAAGAFAAVLENRSMTGQTIEVSCGMGMA</sequence>
<dbReference type="OrthoDB" id="10253736at2759"/>